<evidence type="ECO:0000256" key="6">
    <source>
        <dbReference type="SAM" id="Phobius"/>
    </source>
</evidence>
<dbReference type="GeneID" id="70136950"/>
<dbReference type="RefSeq" id="XP_045954503.1">
    <property type="nucleotide sequence ID" value="XM_046108059.1"/>
</dbReference>
<evidence type="ECO:0000256" key="1">
    <source>
        <dbReference type="ARBA" id="ARBA00004141"/>
    </source>
</evidence>
<gene>
    <name evidence="8" type="ORF">BKA67DRAFT_662731</name>
</gene>
<dbReference type="AlphaFoldDB" id="A0A9P8UDM4"/>
<dbReference type="InterPro" id="IPR052337">
    <property type="entry name" value="SAT4-like"/>
</dbReference>
<dbReference type="Pfam" id="PF20684">
    <property type="entry name" value="Fung_rhodopsin"/>
    <property type="match status" value="1"/>
</dbReference>
<dbReference type="EMBL" id="JAGPXC010000008">
    <property type="protein sequence ID" value="KAH6647991.1"/>
    <property type="molecule type" value="Genomic_DNA"/>
</dbReference>
<keyword evidence="2 6" id="KW-0812">Transmembrane</keyword>
<keyword evidence="3 6" id="KW-1133">Transmembrane helix</keyword>
<dbReference type="InterPro" id="IPR049326">
    <property type="entry name" value="Rhodopsin_dom_fungi"/>
</dbReference>
<dbReference type="PANTHER" id="PTHR33048">
    <property type="entry name" value="PTH11-LIKE INTEGRAL MEMBRANE PROTEIN (AFU_ORTHOLOGUE AFUA_5G11245)"/>
    <property type="match status" value="1"/>
</dbReference>
<evidence type="ECO:0000256" key="4">
    <source>
        <dbReference type="ARBA" id="ARBA00023136"/>
    </source>
</evidence>
<organism evidence="8 9">
    <name type="scientific">Truncatella angustata</name>
    <dbReference type="NCBI Taxonomy" id="152316"/>
    <lineage>
        <taxon>Eukaryota</taxon>
        <taxon>Fungi</taxon>
        <taxon>Dikarya</taxon>
        <taxon>Ascomycota</taxon>
        <taxon>Pezizomycotina</taxon>
        <taxon>Sordariomycetes</taxon>
        <taxon>Xylariomycetidae</taxon>
        <taxon>Amphisphaeriales</taxon>
        <taxon>Sporocadaceae</taxon>
        <taxon>Truncatella</taxon>
    </lineage>
</organism>
<dbReference type="OrthoDB" id="5329176at2759"/>
<keyword evidence="9" id="KW-1185">Reference proteome</keyword>
<evidence type="ECO:0000259" key="7">
    <source>
        <dbReference type="Pfam" id="PF20684"/>
    </source>
</evidence>
<comment type="subcellular location">
    <subcellularLocation>
        <location evidence="1">Membrane</location>
        <topology evidence="1">Multi-pass membrane protein</topology>
    </subcellularLocation>
</comment>
<feature type="transmembrane region" description="Helical" evidence="6">
    <location>
        <begin position="201"/>
        <end position="221"/>
    </location>
</feature>
<keyword evidence="4 6" id="KW-0472">Membrane</keyword>
<feature type="transmembrane region" description="Helical" evidence="6">
    <location>
        <begin position="41"/>
        <end position="61"/>
    </location>
</feature>
<name>A0A9P8UDM4_9PEZI</name>
<evidence type="ECO:0000256" key="5">
    <source>
        <dbReference type="ARBA" id="ARBA00038359"/>
    </source>
</evidence>
<protein>
    <recommendedName>
        <fullName evidence="7">Rhodopsin domain-containing protein</fullName>
    </recommendedName>
</protein>
<accession>A0A9P8UDM4</accession>
<feature type="transmembrane region" description="Helical" evidence="6">
    <location>
        <begin position="119"/>
        <end position="140"/>
    </location>
</feature>
<dbReference type="Proteomes" id="UP000758603">
    <property type="component" value="Unassembled WGS sequence"/>
</dbReference>
<proteinExistence type="inferred from homology"/>
<feature type="transmembrane region" description="Helical" evidence="6">
    <location>
        <begin position="6"/>
        <end position="29"/>
    </location>
</feature>
<evidence type="ECO:0000313" key="9">
    <source>
        <dbReference type="Proteomes" id="UP000758603"/>
    </source>
</evidence>
<evidence type="ECO:0000313" key="8">
    <source>
        <dbReference type="EMBL" id="KAH6647991.1"/>
    </source>
</evidence>
<dbReference type="GO" id="GO:0016020">
    <property type="term" value="C:membrane"/>
    <property type="evidence" value="ECO:0007669"/>
    <property type="project" value="UniProtKB-SubCell"/>
</dbReference>
<comment type="caution">
    <text evidence="8">The sequence shown here is derived from an EMBL/GenBank/DDBJ whole genome shotgun (WGS) entry which is preliminary data.</text>
</comment>
<evidence type="ECO:0000256" key="3">
    <source>
        <dbReference type="ARBA" id="ARBA00022989"/>
    </source>
</evidence>
<feature type="domain" description="Rhodopsin" evidence="7">
    <location>
        <begin position="26"/>
        <end position="263"/>
    </location>
</feature>
<reference evidence="8" key="1">
    <citation type="journal article" date="2021" name="Nat. Commun.">
        <title>Genetic determinants of endophytism in the Arabidopsis root mycobiome.</title>
        <authorList>
            <person name="Mesny F."/>
            <person name="Miyauchi S."/>
            <person name="Thiergart T."/>
            <person name="Pickel B."/>
            <person name="Atanasova L."/>
            <person name="Karlsson M."/>
            <person name="Huettel B."/>
            <person name="Barry K.W."/>
            <person name="Haridas S."/>
            <person name="Chen C."/>
            <person name="Bauer D."/>
            <person name="Andreopoulos W."/>
            <person name="Pangilinan J."/>
            <person name="LaButti K."/>
            <person name="Riley R."/>
            <person name="Lipzen A."/>
            <person name="Clum A."/>
            <person name="Drula E."/>
            <person name="Henrissat B."/>
            <person name="Kohler A."/>
            <person name="Grigoriev I.V."/>
            <person name="Martin F.M."/>
            <person name="Hacquard S."/>
        </authorList>
    </citation>
    <scope>NUCLEOTIDE SEQUENCE</scope>
    <source>
        <strain evidence="8">MPI-SDFR-AT-0073</strain>
    </source>
</reference>
<feature type="transmembrane region" description="Helical" evidence="6">
    <location>
        <begin position="233"/>
        <end position="255"/>
    </location>
</feature>
<comment type="similarity">
    <text evidence="5">Belongs to the SAT4 family.</text>
</comment>
<feature type="transmembrane region" description="Helical" evidence="6">
    <location>
        <begin position="171"/>
        <end position="189"/>
    </location>
</feature>
<evidence type="ECO:0000256" key="2">
    <source>
        <dbReference type="ARBA" id="ARBA00022692"/>
    </source>
</evidence>
<sequence>MENIQLLAYIIISITFAIGAVSFLGRWYSRGLIVRAFGWDDVFSIFLMLVNILQQAILYIFLRYGCGRHATTLSGDDLEQITKWLFFEEIFYMLTHWTIKQTFLMFYLRLSPSITFRRLVYGTMLLNAAFTVTNWLLAFLQCVPFDAIFHPALYPDADCIDKNILLMGPSVLNIIADVTILILPIPTVLKLQMSKRRKIAVISVISFGGSAVVVAACRFFILYELGHDPDTSYVLGKMVIVAGFEIQLAVIAVNLPSMKVLWTKLYGNSVTEESYIEDGSKSKSYSLSTLKRGMARNQKAGPVADVSITNHMASIFASESEEELWGKESQGNVLITKSVHISRADRDGSIPPGN</sequence>
<dbReference type="PANTHER" id="PTHR33048:SF47">
    <property type="entry name" value="INTEGRAL MEMBRANE PROTEIN-RELATED"/>
    <property type="match status" value="1"/>
</dbReference>